<gene>
    <name evidence="3" type="ORF">SAMN05661093_02333</name>
</gene>
<dbReference type="OrthoDB" id="3629550at2"/>
<dbReference type="RefSeq" id="WP_084426041.1">
    <property type="nucleotide sequence ID" value="NZ_FWXV01000002.1"/>
</dbReference>
<evidence type="ECO:0000313" key="4">
    <source>
        <dbReference type="Proteomes" id="UP000192674"/>
    </source>
</evidence>
<dbReference type="EMBL" id="FWXV01000002">
    <property type="protein sequence ID" value="SMC86236.1"/>
    <property type="molecule type" value="Genomic_DNA"/>
</dbReference>
<feature type="transmembrane region" description="Helical" evidence="2">
    <location>
        <begin position="168"/>
        <end position="189"/>
    </location>
</feature>
<evidence type="ECO:0000313" key="3">
    <source>
        <dbReference type="EMBL" id="SMC86236.1"/>
    </source>
</evidence>
<keyword evidence="2" id="KW-0812">Transmembrane</keyword>
<protein>
    <submittedName>
        <fullName evidence="3">Uncharacterized protein</fullName>
    </submittedName>
</protein>
<name>A0A1W2CMI9_KIBAR</name>
<keyword evidence="2" id="KW-0472">Membrane</keyword>
<feature type="compositionally biased region" description="Low complexity" evidence="1">
    <location>
        <begin position="119"/>
        <end position="137"/>
    </location>
</feature>
<dbReference type="AlphaFoldDB" id="A0A1W2CMI9"/>
<keyword evidence="2" id="KW-1133">Transmembrane helix</keyword>
<sequence length="195" mass="19653">MRKNTIFGATALGITALFLTGGIANAGQNPKISLSKSKVVAGEEIKVSGSCHMDIWLKTPLHSDALEAGSVVSRASQDVPDVSGVAKVKKNVKPGTYTVSFKCGDLAAAAKLTVVSAETKTPKPTTSTPKPAPAKEAQVAVKPKGAADTGEGGVVQAAPVQNESGLGAGVYVLGGVGLLAAGGAGAFFLRRRSRV</sequence>
<feature type="region of interest" description="Disordered" evidence="1">
    <location>
        <begin position="119"/>
        <end position="151"/>
    </location>
</feature>
<organism evidence="3 4">
    <name type="scientific">Kibdelosporangium aridum</name>
    <dbReference type="NCBI Taxonomy" id="2030"/>
    <lineage>
        <taxon>Bacteria</taxon>
        <taxon>Bacillati</taxon>
        <taxon>Actinomycetota</taxon>
        <taxon>Actinomycetes</taxon>
        <taxon>Pseudonocardiales</taxon>
        <taxon>Pseudonocardiaceae</taxon>
        <taxon>Kibdelosporangium</taxon>
    </lineage>
</organism>
<dbReference type="Proteomes" id="UP000192674">
    <property type="component" value="Unassembled WGS sequence"/>
</dbReference>
<accession>A0A1W2CMI9</accession>
<reference evidence="3 4" key="1">
    <citation type="submission" date="2017-04" db="EMBL/GenBank/DDBJ databases">
        <authorList>
            <person name="Afonso C.L."/>
            <person name="Miller P.J."/>
            <person name="Scott M.A."/>
            <person name="Spackman E."/>
            <person name="Goraichik I."/>
            <person name="Dimitrov K.M."/>
            <person name="Suarez D.L."/>
            <person name="Swayne D.E."/>
        </authorList>
    </citation>
    <scope>NUCLEOTIDE SEQUENCE [LARGE SCALE GENOMIC DNA]</scope>
    <source>
        <strain evidence="3 4">DSM 43828</strain>
    </source>
</reference>
<evidence type="ECO:0000256" key="2">
    <source>
        <dbReference type="SAM" id="Phobius"/>
    </source>
</evidence>
<evidence type="ECO:0000256" key="1">
    <source>
        <dbReference type="SAM" id="MobiDB-lite"/>
    </source>
</evidence>
<proteinExistence type="predicted"/>
<keyword evidence="4" id="KW-1185">Reference proteome</keyword>